<protein>
    <submittedName>
        <fullName evidence="1">Uncharacterized protein</fullName>
    </submittedName>
</protein>
<organism evidence="1">
    <name type="scientific">Caudovirales sp. ctqPn17</name>
    <dbReference type="NCBI Taxonomy" id="2825772"/>
    <lineage>
        <taxon>Viruses</taxon>
        <taxon>Duplodnaviria</taxon>
        <taxon>Heunggongvirae</taxon>
        <taxon>Uroviricota</taxon>
        <taxon>Caudoviricetes</taxon>
    </lineage>
</organism>
<evidence type="ECO:0000313" key="1">
    <source>
        <dbReference type="EMBL" id="DAE17567.1"/>
    </source>
</evidence>
<accession>A0A8S5QE79</accession>
<dbReference type="EMBL" id="BK015642">
    <property type="protein sequence ID" value="DAE17567.1"/>
    <property type="molecule type" value="Genomic_DNA"/>
</dbReference>
<name>A0A8S5QE79_9CAUD</name>
<proteinExistence type="predicted"/>
<reference evidence="1" key="1">
    <citation type="journal article" date="2021" name="Proc. Natl. Acad. Sci. U.S.A.">
        <title>A Catalog of Tens of Thousands of Viruses from Human Metagenomes Reveals Hidden Associations with Chronic Diseases.</title>
        <authorList>
            <person name="Tisza M.J."/>
            <person name="Buck C.B."/>
        </authorList>
    </citation>
    <scope>NUCLEOTIDE SEQUENCE</scope>
    <source>
        <strain evidence="1">CtqPn17</strain>
    </source>
</reference>
<sequence length="102" mass="11880">MKIKSYHIASPEQLNELGVFAKDTERLKQIRSVWSIALRKKGKTPWDHAIFAEFYSYGSTRKAVIVRISTNNDKILVADLKYNAALKWCKEHLKLEREEEDA</sequence>